<dbReference type="SUPFAM" id="SSF52540">
    <property type="entry name" value="P-loop containing nucleoside triphosphate hydrolases"/>
    <property type="match status" value="1"/>
</dbReference>
<dbReference type="KEGG" id="elut:CKA38_13865"/>
<dbReference type="Pfam" id="PF00270">
    <property type="entry name" value="DEAD"/>
    <property type="match status" value="1"/>
</dbReference>
<protein>
    <submittedName>
        <fullName evidence="8">DEAD/DEAH box helicase</fullName>
    </submittedName>
</protein>
<dbReference type="Gene3D" id="3.40.50.300">
    <property type="entry name" value="P-loop containing nucleotide triphosphate hydrolases"/>
    <property type="match status" value="2"/>
</dbReference>
<dbReference type="Pfam" id="PF12029">
    <property type="entry name" value="DUF3516"/>
    <property type="match status" value="1"/>
</dbReference>
<evidence type="ECO:0000256" key="3">
    <source>
        <dbReference type="ARBA" id="ARBA00022806"/>
    </source>
</evidence>
<name>A0A2U8E784_9BACT</name>
<dbReference type="InterPro" id="IPR011545">
    <property type="entry name" value="DEAD/DEAH_box_helicase_dom"/>
</dbReference>
<dbReference type="InterPro" id="IPR021904">
    <property type="entry name" value="DUF3516"/>
</dbReference>
<dbReference type="PROSITE" id="PS51194">
    <property type="entry name" value="HELICASE_CTER"/>
    <property type="match status" value="1"/>
</dbReference>
<evidence type="ECO:0000313" key="9">
    <source>
        <dbReference type="Proteomes" id="UP000244896"/>
    </source>
</evidence>
<evidence type="ECO:0000313" key="8">
    <source>
        <dbReference type="EMBL" id="AWI10706.1"/>
    </source>
</evidence>
<organism evidence="8 9">
    <name type="scientific">Ereboglobus luteus</name>
    <dbReference type="NCBI Taxonomy" id="1796921"/>
    <lineage>
        <taxon>Bacteria</taxon>
        <taxon>Pseudomonadati</taxon>
        <taxon>Verrucomicrobiota</taxon>
        <taxon>Opitutia</taxon>
        <taxon>Opitutales</taxon>
        <taxon>Opitutaceae</taxon>
        <taxon>Ereboglobus</taxon>
    </lineage>
</organism>
<dbReference type="SMART" id="SM00487">
    <property type="entry name" value="DEXDc"/>
    <property type="match status" value="1"/>
</dbReference>
<dbReference type="PANTHER" id="PTHR12131">
    <property type="entry name" value="ATP-DEPENDENT RNA AND DNA HELICASE"/>
    <property type="match status" value="1"/>
</dbReference>
<gene>
    <name evidence="8" type="ORF">CKA38_13865</name>
</gene>
<dbReference type="InterPro" id="IPR014001">
    <property type="entry name" value="Helicase_ATP-bd"/>
</dbReference>
<dbReference type="InterPro" id="IPR027417">
    <property type="entry name" value="P-loop_NTPase"/>
</dbReference>
<accession>A0A2U8E784</accession>
<keyword evidence="4" id="KW-0067">ATP-binding</keyword>
<feature type="region of interest" description="Disordered" evidence="5">
    <location>
        <begin position="377"/>
        <end position="405"/>
    </location>
</feature>
<evidence type="ECO:0000256" key="1">
    <source>
        <dbReference type="ARBA" id="ARBA00022741"/>
    </source>
</evidence>
<dbReference type="GO" id="GO:0004386">
    <property type="term" value="F:helicase activity"/>
    <property type="evidence" value="ECO:0007669"/>
    <property type="project" value="UniProtKB-KW"/>
</dbReference>
<evidence type="ECO:0000256" key="4">
    <source>
        <dbReference type="ARBA" id="ARBA00022840"/>
    </source>
</evidence>
<dbReference type="PROSITE" id="PS51192">
    <property type="entry name" value="HELICASE_ATP_BIND_1"/>
    <property type="match status" value="1"/>
</dbReference>
<dbReference type="Pfam" id="PF00271">
    <property type="entry name" value="Helicase_C"/>
    <property type="match status" value="1"/>
</dbReference>
<dbReference type="GO" id="GO:0005524">
    <property type="term" value="F:ATP binding"/>
    <property type="evidence" value="ECO:0007669"/>
    <property type="project" value="UniProtKB-KW"/>
</dbReference>
<dbReference type="EMBL" id="CP023004">
    <property type="protein sequence ID" value="AWI10706.1"/>
    <property type="molecule type" value="Genomic_DNA"/>
</dbReference>
<keyword evidence="3 8" id="KW-0347">Helicase</keyword>
<dbReference type="GO" id="GO:0016787">
    <property type="term" value="F:hydrolase activity"/>
    <property type="evidence" value="ECO:0007669"/>
    <property type="project" value="UniProtKB-KW"/>
</dbReference>
<keyword evidence="2" id="KW-0378">Hydrolase</keyword>
<evidence type="ECO:0000259" key="7">
    <source>
        <dbReference type="PROSITE" id="PS51194"/>
    </source>
</evidence>
<keyword evidence="9" id="KW-1185">Reference proteome</keyword>
<dbReference type="PANTHER" id="PTHR12131:SF1">
    <property type="entry name" value="ATP-DEPENDENT RNA HELICASE SUPV3L1, MITOCHONDRIAL-RELATED"/>
    <property type="match status" value="1"/>
</dbReference>
<evidence type="ECO:0000256" key="5">
    <source>
        <dbReference type="SAM" id="MobiDB-lite"/>
    </source>
</evidence>
<dbReference type="AlphaFoldDB" id="A0A2U8E784"/>
<sequence>MERFLDAMSARGMTLYPEQEEAILELFAGNNVILATPTGSGKSLVAAALHFKELCAHTPVAPRRSVYTCPIKALVNEKFLALCRDFGPENVGMMTGDASVNPSAPVLCCTAEVLANIALAGGERAESVAAVIMDEFHYYSDNERGVAWQTPLLLMPRARFLLMSATLGNTEAIERALVKLTGAPAVTVRSDSRPVPLQFEYSETPLTERVADLLALKRAPVYLVHFTQREASEAAQDLTSLANICTRDEKAALAAALENVRFNSPYGRDMKRWLRAGIGVHHAGLLPRYRILVEQLAQRGLLKLICGTDTLGVGINVPIRTVLFTKLWKYDGQKAAILNVRDFRQIAGRAGRKGFDDTGHVIVQAPEHVIANKIAAEKAAKSSGKKKNAPKQKAPEGTPGWDAGTFEKLMTAPPEGLQSRFAVSHGMLLHVLSRDADGCRVMRRLINDSHEPDVRKKAHRRRAWQLFRALLERKIIEWIPGDARPANGKKLRVNVDLQDDFSLHQPLSLYLLDTLPLLDRESPDYAFDVLTLCESIVENPEIILRRQLDRIKTDELARMKAADIPYDERMAKLDELEYPKPLREFLYDTFNAFAAAHPWVENENVRPKSIAREMYERYQSFAEYVRDYGIERSEGLLLRHLSQVYKVLAQTVPDTAKNEDVREMETYFYELIRGIDSSLLEEWEKMRDPNFAVADADDKGGKPARPSNFDITRDAAALRRLARAAILGFLQDVAARDYESAAERMAWQGGTDIPVCADGETTLAQTFQTAQTGMSVPPSRTRFIERQFAPYFDARGRFRLDPEGRAAKHTYFGDDGASIAQVLADTDEQNDWEARFTLDLEATRRESRVVLRFDGVGAIS</sequence>
<proteinExistence type="predicted"/>
<dbReference type="InterPro" id="IPR001650">
    <property type="entry name" value="Helicase_C-like"/>
</dbReference>
<dbReference type="SMART" id="SM00490">
    <property type="entry name" value="HELICc"/>
    <property type="match status" value="1"/>
</dbReference>
<dbReference type="CDD" id="cd17921">
    <property type="entry name" value="DEXHc_Ski2"/>
    <property type="match status" value="1"/>
</dbReference>
<dbReference type="OrthoDB" id="9807155at2"/>
<dbReference type="InterPro" id="IPR050699">
    <property type="entry name" value="RNA-DNA_Helicase"/>
</dbReference>
<dbReference type="Proteomes" id="UP000244896">
    <property type="component" value="Chromosome"/>
</dbReference>
<keyword evidence="1" id="KW-0547">Nucleotide-binding</keyword>
<evidence type="ECO:0000259" key="6">
    <source>
        <dbReference type="PROSITE" id="PS51192"/>
    </source>
</evidence>
<dbReference type="RefSeq" id="WP_108826604.1">
    <property type="nucleotide sequence ID" value="NZ_CP023004.1"/>
</dbReference>
<dbReference type="GO" id="GO:0003676">
    <property type="term" value="F:nucleic acid binding"/>
    <property type="evidence" value="ECO:0007669"/>
    <property type="project" value="InterPro"/>
</dbReference>
<feature type="domain" description="Helicase ATP-binding" evidence="6">
    <location>
        <begin position="23"/>
        <end position="185"/>
    </location>
</feature>
<reference evidence="8 9" key="1">
    <citation type="journal article" date="2018" name="Syst. Appl. Microbiol.">
        <title>Ereboglobus luteus gen. nov. sp. nov. from cockroach guts, and new insights into the oxygen relationship of the genera Opitutus and Didymococcus (Verrucomicrobia: Opitutaceae).</title>
        <authorList>
            <person name="Tegtmeier D."/>
            <person name="Belitz A."/>
            <person name="Radek R."/>
            <person name="Heimerl T."/>
            <person name="Brune A."/>
        </authorList>
    </citation>
    <scope>NUCLEOTIDE SEQUENCE [LARGE SCALE GENOMIC DNA]</scope>
    <source>
        <strain evidence="8 9">Ho45</strain>
    </source>
</reference>
<evidence type="ECO:0000256" key="2">
    <source>
        <dbReference type="ARBA" id="ARBA00022801"/>
    </source>
</evidence>
<feature type="domain" description="Helicase C-terminal" evidence="7">
    <location>
        <begin position="237"/>
        <end position="397"/>
    </location>
</feature>